<protein>
    <submittedName>
        <fullName evidence="4">Uncharacterized protein</fullName>
    </submittedName>
</protein>
<evidence type="ECO:0000256" key="2">
    <source>
        <dbReference type="ARBA" id="ARBA00022793"/>
    </source>
</evidence>
<dbReference type="AlphaFoldDB" id="A0A816D1H9"/>
<gene>
    <name evidence="4" type="ORF">GPM918_LOCUS44422</name>
    <name evidence="5" type="ORF">SRO942_LOCUS46272</name>
</gene>
<sequence>MAPVPTVPAEHFFSDYGLQLSRNTKAVKVWMTLKTYGIERFGRIMEQNVDQALYFAHLIEQHSNQFELLAKVTLNIVCFRYIVCQSNTIDQHDMLNKFNKRLLIMIQERGIAIVSPFVIGTNTFALRMCITNHRTRLTDMDKFIEQVIQLARELLDTDEFATLKTI</sequence>
<dbReference type="EMBL" id="CAJOBC010112014">
    <property type="protein sequence ID" value="CAF4532812.1"/>
    <property type="molecule type" value="Genomic_DNA"/>
</dbReference>
<dbReference type="SUPFAM" id="SSF53383">
    <property type="entry name" value="PLP-dependent transferases"/>
    <property type="match status" value="1"/>
</dbReference>
<dbReference type="InterPro" id="IPR002129">
    <property type="entry name" value="PyrdxlP-dep_de-COase"/>
</dbReference>
<dbReference type="GO" id="GO:0019752">
    <property type="term" value="P:carboxylic acid metabolic process"/>
    <property type="evidence" value="ECO:0007669"/>
    <property type="project" value="InterPro"/>
</dbReference>
<evidence type="ECO:0000313" key="4">
    <source>
        <dbReference type="EMBL" id="CAF1632333.1"/>
    </source>
</evidence>
<dbReference type="PANTHER" id="PTHR11999:SF70">
    <property type="entry name" value="MIP05841P"/>
    <property type="match status" value="1"/>
</dbReference>
<proteinExistence type="predicted"/>
<dbReference type="PANTHER" id="PTHR11999">
    <property type="entry name" value="GROUP II PYRIDOXAL-5-PHOSPHATE DECARBOXYLASE"/>
    <property type="match status" value="1"/>
</dbReference>
<dbReference type="Proteomes" id="UP000663829">
    <property type="component" value="Unassembled WGS sequence"/>
</dbReference>
<dbReference type="GO" id="GO:0016831">
    <property type="term" value="F:carboxy-lyase activity"/>
    <property type="evidence" value="ECO:0007669"/>
    <property type="project" value="UniProtKB-KW"/>
</dbReference>
<comment type="cofactor">
    <cofactor evidence="1">
        <name>pyridoxal 5'-phosphate</name>
        <dbReference type="ChEBI" id="CHEBI:597326"/>
    </cofactor>
</comment>
<keyword evidence="6" id="KW-1185">Reference proteome</keyword>
<dbReference type="EMBL" id="CAJNOQ010044041">
    <property type="protein sequence ID" value="CAF1632333.1"/>
    <property type="molecule type" value="Genomic_DNA"/>
</dbReference>
<dbReference type="InterPro" id="IPR015424">
    <property type="entry name" value="PyrdxlP-dep_Trfase"/>
</dbReference>
<dbReference type="Gene3D" id="3.90.1150.170">
    <property type="match status" value="1"/>
</dbReference>
<dbReference type="Pfam" id="PF00282">
    <property type="entry name" value="Pyridoxal_deC"/>
    <property type="match status" value="1"/>
</dbReference>
<accession>A0A816D1H9</accession>
<dbReference type="Proteomes" id="UP000681722">
    <property type="component" value="Unassembled WGS sequence"/>
</dbReference>
<keyword evidence="2" id="KW-0210">Decarboxylase</keyword>
<evidence type="ECO:0000313" key="5">
    <source>
        <dbReference type="EMBL" id="CAF4532812.1"/>
    </source>
</evidence>
<comment type="caution">
    <text evidence="4">The sequence shown here is derived from an EMBL/GenBank/DDBJ whole genome shotgun (WGS) entry which is preliminary data.</text>
</comment>
<dbReference type="OrthoDB" id="2161780at2759"/>
<dbReference type="InterPro" id="IPR010977">
    <property type="entry name" value="Aromatic_deC"/>
</dbReference>
<evidence type="ECO:0000313" key="6">
    <source>
        <dbReference type="Proteomes" id="UP000663829"/>
    </source>
</evidence>
<keyword evidence="2" id="KW-0456">Lyase</keyword>
<dbReference type="GO" id="GO:0030170">
    <property type="term" value="F:pyridoxal phosphate binding"/>
    <property type="evidence" value="ECO:0007669"/>
    <property type="project" value="InterPro"/>
</dbReference>
<name>A0A816D1H9_9BILA</name>
<reference evidence="4" key="1">
    <citation type="submission" date="2021-02" db="EMBL/GenBank/DDBJ databases">
        <authorList>
            <person name="Nowell W R."/>
        </authorList>
    </citation>
    <scope>NUCLEOTIDE SEQUENCE</scope>
</reference>
<keyword evidence="3" id="KW-0663">Pyridoxal phosphate</keyword>
<organism evidence="4 6">
    <name type="scientific">Didymodactylos carnosus</name>
    <dbReference type="NCBI Taxonomy" id="1234261"/>
    <lineage>
        <taxon>Eukaryota</taxon>
        <taxon>Metazoa</taxon>
        <taxon>Spiralia</taxon>
        <taxon>Gnathifera</taxon>
        <taxon>Rotifera</taxon>
        <taxon>Eurotatoria</taxon>
        <taxon>Bdelloidea</taxon>
        <taxon>Philodinida</taxon>
        <taxon>Philodinidae</taxon>
        <taxon>Didymodactylos</taxon>
    </lineage>
</organism>
<evidence type="ECO:0000256" key="3">
    <source>
        <dbReference type="ARBA" id="ARBA00022898"/>
    </source>
</evidence>
<evidence type="ECO:0000256" key="1">
    <source>
        <dbReference type="ARBA" id="ARBA00001933"/>
    </source>
</evidence>